<sequence length="283" mass="31871">MDLKPLVESVARELLEAWRKETATQSPPPKVLYVFCDSTAHEAYSDQFIHLRNNGVCHDLLFLDGETSGWLGMHKIECGGAGRIIAADEFAPAPLEVPRDYDGIVIPEIDLDNAARIALGMKGTIKSEIVFAALMERKFVLVGEDSPGAKRSDRRTLRTITLPEPYAKLFSYYKHELSMYGVELAPQKRLADIVVDKLGRQGKDDDRADRKSDGSQRQPEQKDSTPEDRQSFHGRLLSADWLSETYKRQPFGELEIMRSTIVTPLAADEIKRYGIALTYADER</sequence>
<name>A0ABW0HRU5_9BACL</name>
<keyword evidence="3" id="KW-1185">Reference proteome</keyword>
<reference evidence="3" key="1">
    <citation type="journal article" date="2019" name="Int. J. Syst. Evol. Microbiol.">
        <title>The Global Catalogue of Microorganisms (GCM) 10K type strain sequencing project: providing services to taxonomists for standard genome sequencing and annotation.</title>
        <authorList>
            <consortium name="The Broad Institute Genomics Platform"/>
            <consortium name="The Broad Institute Genome Sequencing Center for Infectious Disease"/>
            <person name="Wu L."/>
            <person name="Ma J."/>
        </authorList>
    </citation>
    <scope>NUCLEOTIDE SEQUENCE [LARGE SCALE GENOMIC DNA]</scope>
    <source>
        <strain evidence="3">CGMCC 1.18575</strain>
    </source>
</reference>
<proteinExistence type="predicted"/>
<accession>A0ABW0HRU5</accession>
<dbReference type="RefSeq" id="WP_378131760.1">
    <property type="nucleotide sequence ID" value="NZ_JBHSMI010000015.1"/>
</dbReference>
<dbReference type="Proteomes" id="UP001596113">
    <property type="component" value="Unassembled WGS sequence"/>
</dbReference>
<evidence type="ECO:0000256" key="1">
    <source>
        <dbReference type="SAM" id="MobiDB-lite"/>
    </source>
</evidence>
<feature type="region of interest" description="Disordered" evidence="1">
    <location>
        <begin position="201"/>
        <end position="231"/>
    </location>
</feature>
<evidence type="ECO:0000313" key="2">
    <source>
        <dbReference type="EMBL" id="MFC5402901.1"/>
    </source>
</evidence>
<evidence type="ECO:0000313" key="3">
    <source>
        <dbReference type="Proteomes" id="UP001596113"/>
    </source>
</evidence>
<comment type="caution">
    <text evidence="2">The sequence shown here is derived from an EMBL/GenBank/DDBJ whole genome shotgun (WGS) entry which is preliminary data.</text>
</comment>
<dbReference type="EMBL" id="JBHSMI010000015">
    <property type="protein sequence ID" value="MFC5402901.1"/>
    <property type="molecule type" value="Genomic_DNA"/>
</dbReference>
<gene>
    <name evidence="2" type="ORF">ACFPOF_09115</name>
</gene>
<organism evidence="2 3">
    <name type="scientific">Cohnella soli</name>
    <dbReference type="NCBI Taxonomy" id="425005"/>
    <lineage>
        <taxon>Bacteria</taxon>
        <taxon>Bacillati</taxon>
        <taxon>Bacillota</taxon>
        <taxon>Bacilli</taxon>
        <taxon>Bacillales</taxon>
        <taxon>Paenibacillaceae</taxon>
        <taxon>Cohnella</taxon>
    </lineage>
</organism>
<protein>
    <submittedName>
        <fullName evidence="2">Uncharacterized protein</fullName>
    </submittedName>
</protein>